<dbReference type="EMBL" id="NMUH01002696">
    <property type="protein sequence ID" value="MQM01552.1"/>
    <property type="molecule type" value="Genomic_DNA"/>
</dbReference>
<gene>
    <name evidence="2" type="ORF">Taro_034305</name>
</gene>
<name>A0A843VW46_COLES</name>
<feature type="non-terminal residue" evidence="2">
    <location>
        <position position="1"/>
    </location>
</feature>
<feature type="non-terminal residue" evidence="2">
    <location>
        <position position="217"/>
    </location>
</feature>
<evidence type="ECO:0000256" key="1">
    <source>
        <dbReference type="SAM" id="Phobius"/>
    </source>
</evidence>
<keyword evidence="1" id="KW-0472">Membrane</keyword>
<keyword evidence="3" id="KW-1185">Reference proteome</keyword>
<reference evidence="2" key="1">
    <citation type="submission" date="2017-07" db="EMBL/GenBank/DDBJ databases">
        <title>Taro Niue Genome Assembly and Annotation.</title>
        <authorList>
            <person name="Atibalentja N."/>
            <person name="Keating K."/>
            <person name="Fields C.J."/>
        </authorList>
    </citation>
    <scope>NUCLEOTIDE SEQUENCE</scope>
    <source>
        <strain evidence="2">Niue_2</strain>
        <tissue evidence="2">Leaf</tissue>
    </source>
</reference>
<keyword evidence="1" id="KW-0812">Transmembrane</keyword>
<accession>A0A843VW46</accession>
<comment type="caution">
    <text evidence="2">The sequence shown here is derived from an EMBL/GenBank/DDBJ whole genome shotgun (WGS) entry which is preliminary data.</text>
</comment>
<evidence type="ECO:0000313" key="2">
    <source>
        <dbReference type="EMBL" id="MQM01552.1"/>
    </source>
</evidence>
<feature type="transmembrane region" description="Helical" evidence="1">
    <location>
        <begin position="24"/>
        <end position="43"/>
    </location>
</feature>
<proteinExistence type="predicted"/>
<protein>
    <submittedName>
        <fullName evidence="2">Uncharacterized protein</fullName>
    </submittedName>
</protein>
<feature type="transmembrane region" description="Helical" evidence="1">
    <location>
        <begin position="63"/>
        <end position="88"/>
    </location>
</feature>
<dbReference type="AlphaFoldDB" id="A0A843VW46"/>
<dbReference type="Proteomes" id="UP000652761">
    <property type="component" value="Unassembled WGS sequence"/>
</dbReference>
<keyword evidence="1" id="KW-1133">Transmembrane helix</keyword>
<evidence type="ECO:0000313" key="3">
    <source>
        <dbReference type="Proteomes" id="UP000652761"/>
    </source>
</evidence>
<sequence>SAGSSSEQHCSNHELLLFFSNHELLLFFSFFFSLAAPLCSPSGHRSFFSRSSLLLLLPYGDALLHLMQIALFMLSFSSSGIVLALLLLEYEDHGYIYIVPCVHVDPWGAWAQRSRSDPLIPKQTRVQKIHILNRHSKCVDTRFCFATWQLTCVDTYLTYVDTTGFFLLTVFWKQGMCRHTLDLCRHDWLLFSLLLSREQCICRHTLDLCRHNFDKIM</sequence>
<organism evidence="2 3">
    <name type="scientific">Colocasia esculenta</name>
    <name type="common">Wild taro</name>
    <name type="synonym">Arum esculentum</name>
    <dbReference type="NCBI Taxonomy" id="4460"/>
    <lineage>
        <taxon>Eukaryota</taxon>
        <taxon>Viridiplantae</taxon>
        <taxon>Streptophyta</taxon>
        <taxon>Embryophyta</taxon>
        <taxon>Tracheophyta</taxon>
        <taxon>Spermatophyta</taxon>
        <taxon>Magnoliopsida</taxon>
        <taxon>Liliopsida</taxon>
        <taxon>Araceae</taxon>
        <taxon>Aroideae</taxon>
        <taxon>Colocasieae</taxon>
        <taxon>Colocasia</taxon>
    </lineage>
</organism>